<dbReference type="GO" id="GO:0006508">
    <property type="term" value="P:proteolysis"/>
    <property type="evidence" value="ECO:0007669"/>
    <property type="project" value="InterPro"/>
</dbReference>
<dbReference type="InterPro" id="IPR032799">
    <property type="entry name" value="TAXi_C"/>
</dbReference>
<dbReference type="SUPFAM" id="SSF50630">
    <property type="entry name" value="Acid proteases"/>
    <property type="match status" value="1"/>
</dbReference>
<dbReference type="OrthoDB" id="1258937at2759"/>
<proteinExistence type="inferred from homology"/>
<dbReference type="PANTHER" id="PTHR47965:SF63">
    <property type="entry name" value="OS01G0937200 PROTEIN"/>
    <property type="match status" value="1"/>
</dbReference>
<dbReference type="InterPro" id="IPR033121">
    <property type="entry name" value="PEPTIDASE_A1"/>
</dbReference>
<keyword evidence="6" id="KW-1185">Reference proteome</keyword>
<dbReference type="GO" id="GO:0004190">
    <property type="term" value="F:aspartic-type endopeptidase activity"/>
    <property type="evidence" value="ECO:0007669"/>
    <property type="project" value="InterPro"/>
</dbReference>
<evidence type="ECO:0000313" key="6">
    <source>
        <dbReference type="Proteomes" id="UP000295252"/>
    </source>
</evidence>
<dbReference type="FunCoup" id="A0A068TRQ6">
    <property type="interactions" value="55"/>
</dbReference>
<protein>
    <recommendedName>
        <fullName evidence="4">Peptidase A1 domain-containing protein</fullName>
    </recommendedName>
</protein>
<dbReference type="Pfam" id="PF14543">
    <property type="entry name" value="TAXi_N"/>
    <property type="match status" value="1"/>
</dbReference>
<dbReference type="InterPro" id="IPR032861">
    <property type="entry name" value="TAXi_N"/>
</dbReference>
<dbReference type="STRING" id="49390.A0A068TRQ6"/>
<feature type="domain" description="Peptidase A1" evidence="4">
    <location>
        <begin position="36"/>
        <end position="394"/>
    </location>
</feature>
<dbReference type="Proteomes" id="UP000295252">
    <property type="component" value="Chromosome V"/>
</dbReference>
<dbReference type="EMBL" id="HG739087">
    <property type="protein sequence ID" value="CDO99000.1"/>
    <property type="molecule type" value="Genomic_DNA"/>
</dbReference>
<dbReference type="Pfam" id="PF14541">
    <property type="entry name" value="TAXi_C"/>
    <property type="match status" value="1"/>
</dbReference>
<name>A0A068TRQ6_COFCA</name>
<evidence type="ECO:0000256" key="1">
    <source>
        <dbReference type="ARBA" id="ARBA00007447"/>
    </source>
</evidence>
<dbReference type="InterPro" id="IPR021109">
    <property type="entry name" value="Peptidase_aspartic_dom_sf"/>
</dbReference>
<accession>A0A068TRQ6</accession>
<feature type="chain" id="PRO_5001657012" description="Peptidase A1 domain-containing protein" evidence="3">
    <location>
        <begin position="21"/>
        <end position="413"/>
    </location>
</feature>
<evidence type="ECO:0000313" key="5">
    <source>
        <dbReference type="EMBL" id="CDO99000.1"/>
    </source>
</evidence>
<reference evidence="6" key="1">
    <citation type="journal article" date="2014" name="Science">
        <title>The coffee genome provides insight into the convergent evolution of caffeine biosynthesis.</title>
        <authorList>
            <person name="Denoeud F."/>
            <person name="Carretero-Paulet L."/>
            <person name="Dereeper A."/>
            <person name="Droc G."/>
            <person name="Guyot R."/>
            <person name="Pietrella M."/>
            <person name="Zheng C."/>
            <person name="Alberti A."/>
            <person name="Anthony F."/>
            <person name="Aprea G."/>
            <person name="Aury J.M."/>
            <person name="Bento P."/>
            <person name="Bernard M."/>
            <person name="Bocs S."/>
            <person name="Campa C."/>
            <person name="Cenci A."/>
            <person name="Combes M.C."/>
            <person name="Crouzillat D."/>
            <person name="Da Silva C."/>
            <person name="Daddiego L."/>
            <person name="De Bellis F."/>
            <person name="Dussert S."/>
            <person name="Garsmeur O."/>
            <person name="Gayraud T."/>
            <person name="Guignon V."/>
            <person name="Jahn K."/>
            <person name="Jamilloux V."/>
            <person name="Joet T."/>
            <person name="Labadie K."/>
            <person name="Lan T."/>
            <person name="Leclercq J."/>
            <person name="Lepelley M."/>
            <person name="Leroy T."/>
            <person name="Li L.T."/>
            <person name="Librado P."/>
            <person name="Lopez L."/>
            <person name="Munoz A."/>
            <person name="Noel B."/>
            <person name="Pallavicini A."/>
            <person name="Perrotta G."/>
            <person name="Poncet V."/>
            <person name="Pot D."/>
            <person name="Priyono X."/>
            <person name="Rigoreau M."/>
            <person name="Rouard M."/>
            <person name="Rozas J."/>
            <person name="Tranchant-Dubreuil C."/>
            <person name="VanBuren R."/>
            <person name="Zhang Q."/>
            <person name="Andrade A.C."/>
            <person name="Argout X."/>
            <person name="Bertrand B."/>
            <person name="de Kochko A."/>
            <person name="Graziosi G."/>
            <person name="Henry R.J."/>
            <person name="Jayarama X."/>
            <person name="Ming R."/>
            <person name="Nagai C."/>
            <person name="Rounsley S."/>
            <person name="Sankoff D."/>
            <person name="Giuliano G."/>
            <person name="Albert V.A."/>
            <person name="Wincker P."/>
            <person name="Lashermes P."/>
        </authorList>
    </citation>
    <scope>NUCLEOTIDE SEQUENCE [LARGE SCALE GENOMIC DNA]</scope>
    <source>
        <strain evidence="6">cv. DH200-94</strain>
    </source>
</reference>
<dbReference type="InterPro" id="IPR001461">
    <property type="entry name" value="Aspartic_peptidase_A1"/>
</dbReference>
<dbReference type="InterPro" id="IPR033868">
    <property type="entry name" value="Xylanase_inhibitor_I-like"/>
</dbReference>
<evidence type="ECO:0000259" key="4">
    <source>
        <dbReference type="PROSITE" id="PS51767"/>
    </source>
</evidence>
<gene>
    <name evidence="5" type="ORF">GSCOC_T00026000001</name>
</gene>
<dbReference type="OMA" id="VNDNTVC"/>
<comment type="similarity">
    <text evidence="1">Belongs to the peptidase A1 family.</text>
</comment>
<dbReference type="PhylomeDB" id="A0A068TRQ6"/>
<organism evidence="5 6">
    <name type="scientific">Coffea canephora</name>
    <name type="common">Robusta coffee</name>
    <dbReference type="NCBI Taxonomy" id="49390"/>
    <lineage>
        <taxon>Eukaryota</taxon>
        <taxon>Viridiplantae</taxon>
        <taxon>Streptophyta</taxon>
        <taxon>Embryophyta</taxon>
        <taxon>Tracheophyta</taxon>
        <taxon>Spermatophyta</taxon>
        <taxon>Magnoliopsida</taxon>
        <taxon>eudicotyledons</taxon>
        <taxon>Gunneridae</taxon>
        <taxon>Pentapetalae</taxon>
        <taxon>asterids</taxon>
        <taxon>lamiids</taxon>
        <taxon>Gentianales</taxon>
        <taxon>Rubiaceae</taxon>
        <taxon>Ixoroideae</taxon>
        <taxon>Gardenieae complex</taxon>
        <taxon>Bertiereae - Coffeeae clade</taxon>
        <taxon>Coffeeae</taxon>
        <taxon>Coffea</taxon>
    </lineage>
</organism>
<dbReference type="Gramene" id="CDO99000">
    <property type="protein sequence ID" value="CDO99000"/>
    <property type="gene ID" value="GSCOC_T00026000001"/>
</dbReference>
<feature type="signal peptide" evidence="3">
    <location>
        <begin position="1"/>
        <end position="20"/>
    </location>
</feature>
<sequence>MHLSKFFLLLLAFIAYEVSAARPHKTLVASIAKDTKTSLYSIRLNINEHYVIDLSSPFLWYNCPQQHPLVICRSPQCLQAQSYPPPSCILESKQQLPQVPCTCLVTPVNPVTKLCASAQLTYKNFAISSINGSTPTGSLTFSNTYVSCAPDSLSKSLPKGVIGLAGISRAPLALVSQFTPSFLGLSKKFAICLPDTDAAPGLVFFGDGPYNLMPPTNFDVASILTYTPLQKIPKSPDYYIDIKAISIGGKAILVPRKSLAADKLGHSGVKLSTVVPYTTLRADVYGAFVNSFLESTQGLPQLNAVKPFRLCFNSTAIGFSRVGLHVPPIDLELANGKNWTIFGANSMKQVGEEIACLAFVNGWKTAEQAVLIGSFQMENNFLLFDLAKSTLGFSSSLFFIRTTCGNFNFTNVP</sequence>
<dbReference type="PANTHER" id="PTHR47965">
    <property type="entry name" value="ASPARTYL PROTEASE-RELATED"/>
    <property type="match status" value="1"/>
</dbReference>
<evidence type="ECO:0000256" key="3">
    <source>
        <dbReference type="SAM" id="SignalP"/>
    </source>
</evidence>
<dbReference type="PROSITE" id="PS51767">
    <property type="entry name" value="PEPTIDASE_A1"/>
    <property type="match status" value="1"/>
</dbReference>
<evidence type="ECO:0000256" key="2">
    <source>
        <dbReference type="ARBA" id="ARBA00022729"/>
    </source>
</evidence>
<keyword evidence="2 3" id="KW-0732">Signal</keyword>
<dbReference type="InParanoid" id="A0A068TRQ6"/>
<dbReference type="CDD" id="cd05489">
    <property type="entry name" value="xylanase_inhibitor_I_like"/>
    <property type="match status" value="1"/>
</dbReference>
<dbReference type="Gene3D" id="2.40.70.10">
    <property type="entry name" value="Acid Proteases"/>
    <property type="match status" value="2"/>
</dbReference>
<dbReference type="AlphaFoldDB" id="A0A068TRQ6"/>